<keyword evidence="6 7" id="KW-0472">Membrane</keyword>
<reference evidence="12" key="2">
    <citation type="submission" date="2014-05" db="EMBL/GenBank/DDBJ databases">
        <title>Draft genome sequence of Virgibacillus massiliensis Vm-5.</title>
        <authorList>
            <person name="Khelaifia S."/>
            <person name="Croce O."/>
            <person name="Lagier J.C."/>
            <person name="Raoult D."/>
        </authorList>
    </citation>
    <scope>NUCLEOTIDE SEQUENCE [LARGE SCALE GENOMIC DNA]</scope>
    <source>
        <strain evidence="12">Vm-5</strain>
    </source>
</reference>
<dbReference type="OrthoDB" id="9766455at2"/>
<evidence type="ECO:0000256" key="4">
    <source>
        <dbReference type="ARBA" id="ARBA00022692"/>
    </source>
</evidence>
<comment type="caution">
    <text evidence="11">The sequence shown here is derived from an EMBL/GenBank/DDBJ whole genome shotgun (WGS) entry which is preliminary data.</text>
</comment>
<evidence type="ECO:0000256" key="5">
    <source>
        <dbReference type="ARBA" id="ARBA00022989"/>
    </source>
</evidence>
<feature type="transmembrane region" description="Helical" evidence="7">
    <location>
        <begin position="29"/>
        <end position="47"/>
    </location>
</feature>
<dbReference type="PANTHER" id="PTHR10590:SF4">
    <property type="entry name" value="SOLUTE CARRIER FAMILY 28 MEMBER 3"/>
    <property type="match status" value="1"/>
</dbReference>
<dbReference type="eggNOG" id="COG1972">
    <property type="taxonomic scope" value="Bacteria"/>
</dbReference>
<sequence length="407" mass="43780">MNVIWGIAGCCFIILVSFLLSENKKYINIRTVTIGFFLQIVFGYLVLKWEFGKEVLAYVSTGINDIINYGHEGIAFVFGPLADKDGELAVFAVNVLGLIIFLTVLIAILYHYGIMQYIVRIIGGFISKIMKTSYAESAAAAANIFVGNTQSPLVVRPYIANMTRSQLFSVMVGGLASVSGAVMVGLAAMGIPLEYLLSAALMSAPAGLMVAKFIIPETEEINDNEWIKPVEAAASKEKTNIIDVIFVSSKEGLHFAVNVGLMLMAIIGLMALINGLLNWGGSLLGFDNFSLELIFGYLFAPIAFIIGIPWGEALTAGNLLAQKFLLNEFVAFAQLSEIIDSLSDRTLAILTFALSGFANFGAAGSIVGMLTNMAPKRKFEIQKLMLKALIAATLANLLNGAIVAMVI</sequence>
<dbReference type="InterPro" id="IPR008276">
    <property type="entry name" value="C_nuclsd_transpt"/>
</dbReference>
<comment type="similarity">
    <text evidence="2">Belongs to the concentrative nucleoside transporter (CNT) (TC 2.A.41) family.</text>
</comment>
<evidence type="ECO:0000259" key="8">
    <source>
        <dbReference type="Pfam" id="PF01773"/>
    </source>
</evidence>
<protein>
    <submittedName>
        <fullName evidence="11">Nucleoside permease NupX</fullName>
    </submittedName>
</protein>
<feature type="domain" description="Concentrative nucleoside transporter N-terminal" evidence="8">
    <location>
        <begin position="8"/>
        <end position="81"/>
    </location>
</feature>
<dbReference type="InterPro" id="IPR011642">
    <property type="entry name" value="Gate_dom"/>
</dbReference>
<feature type="domain" description="Concentrative nucleoside transporter C-terminal" evidence="9">
    <location>
        <begin position="195"/>
        <end position="403"/>
    </location>
</feature>
<feature type="transmembrane region" description="Helical" evidence="7">
    <location>
        <begin position="384"/>
        <end position="406"/>
    </location>
</feature>
<dbReference type="InterPro" id="IPR002668">
    <property type="entry name" value="CNT_N_dom"/>
</dbReference>
<evidence type="ECO:0000313" key="12">
    <source>
        <dbReference type="Proteomes" id="UP000028875"/>
    </source>
</evidence>
<dbReference type="Proteomes" id="UP000028875">
    <property type="component" value="Unassembled WGS sequence"/>
</dbReference>
<accession>A0A024Q7Z4</accession>
<evidence type="ECO:0000256" key="1">
    <source>
        <dbReference type="ARBA" id="ARBA00004651"/>
    </source>
</evidence>
<evidence type="ECO:0000256" key="7">
    <source>
        <dbReference type="SAM" id="Phobius"/>
    </source>
</evidence>
<dbReference type="PANTHER" id="PTHR10590">
    <property type="entry name" value="SODIUM/NUCLEOSIDE COTRANSPORTER"/>
    <property type="match status" value="1"/>
</dbReference>
<keyword evidence="3" id="KW-1003">Cell membrane</keyword>
<dbReference type="Pfam" id="PF07670">
    <property type="entry name" value="Gate"/>
    <property type="match status" value="1"/>
</dbReference>
<dbReference type="GO" id="GO:0005337">
    <property type="term" value="F:nucleoside transmembrane transporter activity"/>
    <property type="evidence" value="ECO:0007669"/>
    <property type="project" value="InterPro"/>
</dbReference>
<keyword evidence="12" id="KW-1185">Reference proteome</keyword>
<dbReference type="AlphaFoldDB" id="A0A024Q7Z4"/>
<feature type="transmembrane region" description="Helical" evidence="7">
    <location>
        <begin position="255"/>
        <end position="277"/>
    </location>
</feature>
<keyword evidence="4 7" id="KW-0812">Transmembrane</keyword>
<proteinExistence type="inferred from homology"/>
<dbReference type="EMBL" id="CCDP010000001">
    <property type="protein sequence ID" value="CDQ38663.1"/>
    <property type="molecule type" value="Genomic_DNA"/>
</dbReference>
<dbReference type="InterPro" id="IPR011657">
    <property type="entry name" value="CNT_C_dom"/>
</dbReference>
<evidence type="ECO:0000313" key="11">
    <source>
        <dbReference type="EMBL" id="CDQ38663.1"/>
    </source>
</evidence>
<feature type="transmembrane region" description="Helical" evidence="7">
    <location>
        <begin position="289"/>
        <end position="310"/>
    </location>
</feature>
<dbReference type="RefSeq" id="WP_021289441.1">
    <property type="nucleotide sequence ID" value="NZ_BNER01000010.1"/>
</dbReference>
<gene>
    <name evidence="11" type="primary">nupX_1</name>
    <name evidence="11" type="ORF">BN990_00935</name>
</gene>
<feature type="transmembrane region" description="Helical" evidence="7">
    <location>
        <begin position="6"/>
        <end position="22"/>
    </location>
</feature>
<feature type="transmembrane region" description="Helical" evidence="7">
    <location>
        <begin position="167"/>
        <end position="188"/>
    </location>
</feature>
<dbReference type="STRING" id="1462526.BN990_00935"/>
<evidence type="ECO:0000256" key="6">
    <source>
        <dbReference type="ARBA" id="ARBA00023136"/>
    </source>
</evidence>
<dbReference type="GO" id="GO:0015293">
    <property type="term" value="F:symporter activity"/>
    <property type="evidence" value="ECO:0007669"/>
    <property type="project" value="TreeGrafter"/>
</dbReference>
<keyword evidence="5 7" id="KW-1133">Transmembrane helix</keyword>
<name>A0A024Q7Z4_9BACI</name>
<dbReference type="Pfam" id="PF07662">
    <property type="entry name" value="Nucleos_tra2_C"/>
    <property type="match status" value="1"/>
</dbReference>
<comment type="subcellular location">
    <subcellularLocation>
        <location evidence="1">Cell membrane</location>
        <topology evidence="1">Multi-pass membrane protein</topology>
    </subcellularLocation>
</comment>
<feature type="transmembrane region" description="Helical" evidence="7">
    <location>
        <begin position="88"/>
        <end position="113"/>
    </location>
</feature>
<organism evidence="11 12">
    <name type="scientific">Virgibacillus massiliensis</name>
    <dbReference type="NCBI Taxonomy" id="1462526"/>
    <lineage>
        <taxon>Bacteria</taxon>
        <taxon>Bacillati</taxon>
        <taxon>Bacillota</taxon>
        <taxon>Bacilli</taxon>
        <taxon>Bacillales</taxon>
        <taxon>Bacillaceae</taxon>
        <taxon>Virgibacillus</taxon>
    </lineage>
</organism>
<evidence type="ECO:0000259" key="9">
    <source>
        <dbReference type="Pfam" id="PF07662"/>
    </source>
</evidence>
<evidence type="ECO:0000256" key="3">
    <source>
        <dbReference type="ARBA" id="ARBA00022475"/>
    </source>
</evidence>
<feature type="domain" description="Nucleoside transporter/FeoB GTPase Gate" evidence="10">
    <location>
        <begin position="93"/>
        <end position="190"/>
    </location>
</feature>
<dbReference type="GO" id="GO:0005886">
    <property type="term" value="C:plasma membrane"/>
    <property type="evidence" value="ECO:0007669"/>
    <property type="project" value="UniProtKB-SubCell"/>
</dbReference>
<feature type="transmembrane region" description="Helical" evidence="7">
    <location>
        <begin position="347"/>
        <end position="372"/>
    </location>
</feature>
<evidence type="ECO:0000256" key="2">
    <source>
        <dbReference type="ARBA" id="ARBA00009033"/>
    </source>
</evidence>
<dbReference type="Pfam" id="PF01773">
    <property type="entry name" value="Nucleos_tra2_N"/>
    <property type="match status" value="1"/>
</dbReference>
<reference evidence="11 12" key="1">
    <citation type="submission" date="2014-03" db="EMBL/GenBank/DDBJ databases">
        <authorList>
            <person name="Urmite Genomes U."/>
        </authorList>
    </citation>
    <scope>NUCLEOTIDE SEQUENCE [LARGE SCALE GENOMIC DNA]</scope>
    <source>
        <strain evidence="11 12">Vm-5</strain>
    </source>
</reference>
<evidence type="ECO:0000259" key="10">
    <source>
        <dbReference type="Pfam" id="PF07670"/>
    </source>
</evidence>